<feature type="repeat" description="WD" evidence="5">
    <location>
        <begin position="473"/>
        <end position="505"/>
    </location>
</feature>
<feature type="repeat" description="WD" evidence="5">
    <location>
        <begin position="431"/>
        <end position="472"/>
    </location>
</feature>
<dbReference type="InterPro" id="IPR020472">
    <property type="entry name" value="WD40_PAC1"/>
</dbReference>
<dbReference type="PROSITE" id="PS50082">
    <property type="entry name" value="WD_REPEATS_2"/>
    <property type="match status" value="6"/>
</dbReference>
<feature type="repeat" description="WD" evidence="5">
    <location>
        <begin position="390"/>
        <end position="424"/>
    </location>
</feature>
<organism evidence="8 9">
    <name type="scientific">Acrasis kona</name>
    <dbReference type="NCBI Taxonomy" id="1008807"/>
    <lineage>
        <taxon>Eukaryota</taxon>
        <taxon>Discoba</taxon>
        <taxon>Heterolobosea</taxon>
        <taxon>Tetramitia</taxon>
        <taxon>Eutetramitia</taxon>
        <taxon>Acrasidae</taxon>
        <taxon>Acrasis</taxon>
    </lineage>
</organism>
<feature type="repeat" description="WD" evidence="5">
    <location>
        <begin position="287"/>
        <end position="320"/>
    </location>
</feature>
<dbReference type="InterPro" id="IPR015943">
    <property type="entry name" value="WD40/YVTN_repeat-like_dom_sf"/>
</dbReference>
<dbReference type="SMART" id="SM00320">
    <property type="entry name" value="WD40"/>
    <property type="match status" value="9"/>
</dbReference>
<keyword evidence="4" id="KW-0539">Nucleus</keyword>
<dbReference type="InterPro" id="IPR001680">
    <property type="entry name" value="WD40_rpt"/>
</dbReference>
<dbReference type="PRINTS" id="PR00320">
    <property type="entry name" value="GPROTEINBRPT"/>
</dbReference>
<protein>
    <submittedName>
        <fullName evidence="8">U3 small nucleolar RNA-associated protein 13</fullName>
    </submittedName>
</protein>
<sequence length="693" mass="78040">MAYNPKSDLILMAHGNSSLRIYDLNKGAFTHHFGDFHTGRINLVRWHQNGNIFFSNALDGFRVWNLKAKECIAHLNQDRNDVTEVICGEQSFITSGHNILQIYDSYDFKLLKSIPILESVTSMARYPSESFQVITSSSSSDEHEEEQRSGSIKIWDVDSGELIKTSGEEMNTSYQQIGLCEKHNEIMAVTADNNFLFYEMDTLTRTRQILGFNDEVLDACFLGEKSIAVATNSDNVLIMNLDNKSTEFLSGHRDIILGVCSLNDNVVISASKDKSVRVWRDNKCVASGSHTGSISAICASAKTKSFFVTGSDDKTIKVWSTKFPKYEEKFGDERDIASIIPMCSSIAHTKEISNISISPDEKLIATASADKTCKIWSLNADHNALQLETTLTHNRAVWSVAFSPIEKCVATACSDKKIRIWNLNGKCLKVLDGHQTSVVKVAFINKGLQLVSSDANGLVKIWNIKSSEVLDTFDHHSARIWALVVRDDGKVMITGGEDSRINIWKDWTEGVIQEKRQLVDQTVKQEQELDQMIRSGKFLDAIILSISTDRPKKTFTLLEKLFETDRAQSELANILNTLSSEEMTILFQFAIDWNTNSKFSSVAQKVLHGMLTCLDPNFINISYEKSVQAILAYSERHFKRVSSLLENSHLLDYMLSTMRTAPIPTQKEVDDDDQEEEDDDDEDEQPPTKKIKV</sequence>
<dbReference type="GO" id="GO:0030686">
    <property type="term" value="C:90S preribosome"/>
    <property type="evidence" value="ECO:0007669"/>
    <property type="project" value="TreeGrafter"/>
</dbReference>
<dbReference type="GO" id="GO:0000480">
    <property type="term" value="P:endonucleolytic cleavage in 5'-ETS of tricistronic rRNA transcript (SSU-rRNA, 5.8S rRNA, LSU-rRNA)"/>
    <property type="evidence" value="ECO:0007669"/>
    <property type="project" value="TreeGrafter"/>
</dbReference>
<keyword evidence="2 5" id="KW-0853">WD repeat</keyword>
<dbReference type="GO" id="GO:0032040">
    <property type="term" value="C:small-subunit processome"/>
    <property type="evidence" value="ECO:0007669"/>
    <property type="project" value="InterPro"/>
</dbReference>
<evidence type="ECO:0000256" key="1">
    <source>
        <dbReference type="ARBA" id="ARBA00004604"/>
    </source>
</evidence>
<evidence type="ECO:0000256" key="6">
    <source>
        <dbReference type="SAM" id="MobiDB-lite"/>
    </source>
</evidence>
<dbReference type="PANTHER" id="PTHR19854">
    <property type="entry name" value="TRANSDUCIN BETA-LIKE 3"/>
    <property type="match status" value="1"/>
</dbReference>
<evidence type="ECO:0000256" key="4">
    <source>
        <dbReference type="ARBA" id="ARBA00023242"/>
    </source>
</evidence>
<dbReference type="PROSITE" id="PS50294">
    <property type="entry name" value="WD_REPEATS_REGION"/>
    <property type="match status" value="5"/>
</dbReference>
<feature type="repeat" description="WD" evidence="5">
    <location>
        <begin position="345"/>
        <end position="386"/>
    </location>
</feature>
<feature type="compositionally biased region" description="Acidic residues" evidence="6">
    <location>
        <begin position="669"/>
        <end position="685"/>
    </location>
</feature>
<dbReference type="InterPro" id="IPR036322">
    <property type="entry name" value="WD40_repeat_dom_sf"/>
</dbReference>
<feature type="region of interest" description="Disordered" evidence="6">
    <location>
        <begin position="662"/>
        <end position="693"/>
    </location>
</feature>
<reference evidence="8 9" key="1">
    <citation type="submission" date="2024-03" db="EMBL/GenBank/DDBJ databases">
        <title>The Acrasis kona genome and developmental transcriptomes reveal deep origins of eukaryotic multicellular pathways.</title>
        <authorList>
            <person name="Sheikh S."/>
            <person name="Fu C.-J."/>
            <person name="Brown M.W."/>
            <person name="Baldauf S.L."/>
        </authorList>
    </citation>
    <scope>NUCLEOTIDE SEQUENCE [LARGE SCALE GENOMIC DNA]</scope>
    <source>
        <strain evidence="8 9">ATCC MYA-3509</strain>
    </source>
</reference>
<comment type="caution">
    <text evidence="8">The sequence shown here is derived from an EMBL/GenBank/DDBJ whole genome shotgun (WGS) entry which is preliminary data.</text>
</comment>
<dbReference type="InterPro" id="IPR013934">
    <property type="entry name" value="Utp13_C"/>
</dbReference>
<feature type="repeat" description="WD" evidence="5">
    <location>
        <begin position="249"/>
        <end position="279"/>
    </location>
</feature>
<dbReference type="SUPFAM" id="SSF50978">
    <property type="entry name" value="WD40 repeat-like"/>
    <property type="match status" value="2"/>
</dbReference>
<dbReference type="Proteomes" id="UP001431209">
    <property type="component" value="Unassembled WGS sequence"/>
</dbReference>
<dbReference type="CDD" id="cd00200">
    <property type="entry name" value="WD40"/>
    <property type="match status" value="1"/>
</dbReference>
<dbReference type="PROSITE" id="PS00678">
    <property type="entry name" value="WD_REPEATS_1"/>
    <property type="match status" value="2"/>
</dbReference>
<evidence type="ECO:0000256" key="2">
    <source>
        <dbReference type="ARBA" id="ARBA00022574"/>
    </source>
</evidence>
<dbReference type="InterPro" id="IPR019775">
    <property type="entry name" value="WD40_repeat_CS"/>
</dbReference>
<accession>A0AAW2ZEB9</accession>
<evidence type="ECO:0000313" key="8">
    <source>
        <dbReference type="EMBL" id="KAL0487790.1"/>
    </source>
</evidence>
<name>A0AAW2ZEB9_9EUKA</name>
<dbReference type="Pfam" id="PF00400">
    <property type="entry name" value="WD40"/>
    <property type="match status" value="6"/>
</dbReference>
<dbReference type="AlphaFoldDB" id="A0AAW2ZEB9"/>
<keyword evidence="9" id="KW-1185">Reference proteome</keyword>
<evidence type="ECO:0000256" key="3">
    <source>
        <dbReference type="ARBA" id="ARBA00022737"/>
    </source>
</evidence>
<keyword evidence="3" id="KW-0677">Repeat</keyword>
<evidence type="ECO:0000259" key="7">
    <source>
        <dbReference type="Pfam" id="PF08625"/>
    </source>
</evidence>
<dbReference type="Pfam" id="PF08625">
    <property type="entry name" value="Utp13"/>
    <property type="match status" value="1"/>
</dbReference>
<dbReference type="EMBL" id="JAOPGA020001373">
    <property type="protein sequence ID" value="KAL0487790.1"/>
    <property type="molecule type" value="Genomic_DNA"/>
</dbReference>
<comment type="subcellular location">
    <subcellularLocation>
        <location evidence="1">Nucleus</location>
        <location evidence="1">Nucleolus</location>
    </subcellularLocation>
</comment>
<dbReference type="Gene3D" id="2.130.10.10">
    <property type="entry name" value="YVTN repeat-like/Quinoprotein amine dehydrogenase"/>
    <property type="match status" value="4"/>
</dbReference>
<evidence type="ECO:0000256" key="5">
    <source>
        <dbReference type="PROSITE-ProRule" id="PRU00221"/>
    </source>
</evidence>
<dbReference type="GO" id="GO:0000472">
    <property type="term" value="P:endonucleolytic cleavage to generate mature 5'-end of SSU-rRNA from (SSU-rRNA, 5.8S rRNA, LSU-rRNA)"/>
    <property type="evidence" value="ECO:0007669"/>
    <property type="project" value="TreeGrafter"/>
</dbReference>
<dbReference type="PANTHER" id="PTHR19854:SF15">
    <property type="entry name" value="TRANSDUCIN BETA-LIKE PROTEIN 3"/>
    <property type="match status" value="1"/>
</dbReference>
<feature type="domain" description="U3 small nucleolar RNA-associated protein 13 C-terminal" evidence="7">
    <location>
        <begin position="526"/>
        <end position="658"/>
    </location>
</feature>
<evidence type="ECO:0000313" key="9">
    <source>
        <dbReference type="Proteomes" id="UP001431209"/>
    </source>
</evidence>
<dbReference type="GO" id="GO:0034511">
    <property type="term" value="F:U3 snoRNA binding"/>
    <property type="evidence" value="ECO:0007669"/>
    <property type="project" value="TreeGrafter"/>
</dbReference>
<gene>
    <name evidence="8" type="ORF">AKO1_008676</name>
</gene>
<proteinExistence type="predicted"/>